<name>A0A226CXR1_FOLCA</name>
<proteinExistence type="predicted"/>
<evidence type="ECO:0000256" key="5">
    <source>
        <dbReference type="ARBA" id="ARBA00023136"/>
    </source>
</evidence>
<keyword evidence="2 7" id="KW-0812">Transmembrane</keyword>
<comment type="caution">
    <text evidence="8">The sequence shown here is derived from an EMBL/GenBank/DDBJ whole genome shotgun (WGS) entry which is preliminary data.</text>
</comment>
<dbReference type="InterPro" id="IPR002000">
    <property type="entry name" value="Lysosome-assoc_membr_glycop"/>
</dbReference>
<dbReference type="AlphaFoldDB" id="A0A226CXR1"/>
<evidence type="ECO:0000313" key="8">
    <source>
        <dbReference type="EMBL" id="OXA37318.1"/>
    </source>
</evidence>
<dbReference type="Proteomes" id="UP000198287">
    <property type="component" value="Unassembled WGS sequence"/>
</dbReference>
<accession>A0A226CXR1</accession>
<evidence type="ECO:0000256" key="6">
    <source>
        <dbReference type="ARBA" id="ARBA00023180"/>
    </source>
</evidence>
<keyword evidence="6" id="KW-0325">Glycoprotein</keyword>
<dbReference type="OrthoDB" id="6232933at2759"/>
<evidence type="ECO:0000313" key="9">
    <source>
        <dbReference type="Proteomes" id="UP000198287"/>
    </source>
</evidence>
<dbReference type="GO" id="GO:0005886">
    <property type="term" value="C:plasma membrane"/>
    <property type="evidence" value="ECO:0007669"/>
    <property type="project" value="TreeGrafter"/>
</dbReference>
<comment type="subcellular location">
    <subcellularLocation>
        <location evidence="1">Cell membrane</location>
        <topology evidence="1">Single-pass type I membrane protein</topology>
    </subcellularLocation>
</comment>
<organism evidence="8 9">
    <name type="scientific">Folsomia candida</name>
    <name type="common">Springtail</name>
    <dbReference type="NCBI Taxonomy" id="158441"/>
    <lineage>
        <taxon>Eukaryota</taxon>
        <taxon>Metazoa</taxon>
        <taxon>Ecdysozoa</taxon>
        <taxon>Arthropoda</taxon>
        <taxon>Hexapoda</taxon>
        <taxon>Collembola</taxon>
        <taxon>Entomobryomorpha</taxon>
        <taxon>Isotomoidea</taxon>
        <taxon>Isotomidae</taxon>
        <taxon>Proisotominae</taxon>
        <taxon>Folsomia</taxon>
    </lineage>
</organism>
<feature type="transmembrane region" description="Helical" evidence="7">
    <location>
        <begin position="469"/>
        <end position="490"/>
    </location>
</feature>
<dbReference type="GO" id="GO:0072594">
    <property type="term" value="P:establishment of protein localization to organelle"/>
    <property type="evidence" value="ECO:0007669"/>
    <property type="project" value="TreeGrafter"/>
</dbReference>
<evidence type="ECO:0000256" key="7">
    <source>
        <dbReference type="SAM" id="Phobius"/>
    </source>
</evidence>
<evidence type="ECO:0000256" key="4">
    <source>
        <dbReference type="ARBA" id="ARBA00022989"/>
    </source>
</evidence>
<keyword evidence="3" id="KW-0732">Signal</keyword>
<dbReference type="PANTHER" id="PTHR11506">
    <property type="entry name" value="LYSOSOME-ASSOCIATED MEMBRANE GLYCOPROTEIN"/>
    <property type="match status" value="1"/>
</dbReference>
<reference evidence="8 9" key="1">
    <citation type="submission" date="2015-12" db="EMBL/GenBank/DDBJ databases">
        <title>The genome of Folsomia candida.</title>
        <authorList>
            <person name="Faddeeva A."/>
            <person name="Derks M.F."/>
            <person name="Anvar Y."/>
            <person name="Smit S."/>
            <person name="Van Straalen N."/>
            <person name="Roelofs D."/>
        </authorList>
    </citation>
    <scope>NUCLEOTIDE SEQUENCE [LARGE SCALE GENOMIC DNA]</scope>
    <source>
        <strain evidence="8 9">VU population</strain>
        <tissue evidence="8">Whole body</tissue>
    </source>
</reference>
<dbReference type="Gene3D" id="2.40.160.110">
    <property type="match status" value="2"/>
</dbReference>
<evidence type="ECO:0000256" key="3">
    <source>
        <dbReference type="ARBA" id="ARBA00022729"/>
    </source>
</evidence>
<sequence length="492" mass="55121">MSPSLRWVPARARITGGFRERIRLRTGFVAIFNFDFDREIIVLCTATAFLSVSALQKIYPFSATPAKTTRVLSTDWTYTLEDAKNNSCIMIETAIFLDIPYMDKHGEINLASFRVPTILNISGSCLAGFINLTWNSPTVWKENSLELWFGRNSTHFYLWRITAKVFQDSKHFTSLTDFPHYENFSGDYLSDYYMQFATPIGHSFTCNGVVVFNGLNRWESVSFNGPRFEAFREGLPGRREFSPVLWTVMTFTPASSAFREIFTPSTTPTPVETMPDEGISTELQKLKTTPPVGMANGAFSTESKPCNVTYRFSQPDEGISTTCYAVVDVPRVTNISGNCFAGFINLTWNNPTVSKENSLEFWFGRKSTHFYLWRIFASIFQDPKYFQNLTEDHRYERFDGDYLADFLATPIGHSATCDQVGVLNGIKGWQINLNGAEVEAFREGSPGRRDFSPALKCGSKLSPSSSSSLGGGAISVIVIGSIALLVFIIMGV</sequence>
<keyword evidence="9" id="KW-1185">Reference proteome</keyword>
<dbReference type="PANTHER" id="PTHR11506:SF35">
    <property type="entry name" value="LYSOSOME-ASSOCIATED MEMBRANE GLYCOPROTEIN 5"/>
    <property type="match status" value="1"/>
</dbReference>
<keyword evidence="4 7" id="KW-1133">Transmembrane helix</keyword>
<dbReference type="GO" id="GO:0005765">
    <property type="term" value="C:lysosomal membrane"/>
    <property type="evidence" value="ECO:0007669"/>
    <property type="project" value="TreeGrafter"/>
</dbReference>
<protein>
    <submittedName>
        <fullName evidence="8">Uncharacterized protein</fullName>
    </submittedName>
</protein>
<evidence type="ECO:0000256" key="1">
    <source>
        <dbReference type="ARBA" id="ARBA00004251"/>
    </source>
</evidence>
<gene>
    <name evidence="8" type="ORF">Fcan01_27912</name>
</gene>
<evidence type="ECO:0000256" key="2">
    <source>
        <dbReference type="ARBA" id="ARBA00022692"/>
    </source>
</evidence>
<dbReference type="EMBL" id="LNIX01000059">
    <property type="protein sequence ID" value="OXA37318.1"/>
    <property type="molecule type" value="Genomic_DNA"/>
</dbReference>
<dbReference type="GO" id="GO:0031902">
    <property type="term" value="C:late endosome membrane"/>
    <property type="evidence" value="ECO:0007669"/>
    <property type="project" value="TreeGrafter"/>
</dbReference>
<keyword evidence="5 7" id="KW-0472">Membrane</keyword>